<protein>
    <submittedName>
        <fullName evidence="2">Lipopolysaccharide biosynthesis protein</fullName>
    </submittedName>
</protein>
<evidence type="ECO:0000313" key="2">
    <source>
        <dbReference type="EMBL" id="NDV89879.1"/>
    </source>
</evidence>
<dbReference type="EMBL" id="JAAAWN010000001">
    <property type="protein sequence ID" value="NDV89879.1"/>
    <property type="molecule type" value="Genomic_DNA"/>
</dbReference>
<dbReference type="Proteomes" id="UP000470213">
    <property type="component" value="Unassembled WGS sequence"/>
</dbReference>
<comment type="caution">
    <text evidence="2">The sequence shown here is derived from an EMBL/GenBank/DDBJ whole genome shotgun (WGS) entry which is preliminary data.</text>
</comment>
<proteinExistence type="predicted"/>
<dbReference type="PANTHER" id="PTHR43404">
    <property type="entry name" value="LIPOPOLYSACCHARIDE CHOLINEPHOSPHOTRANSFERASE LICD"/>
    <property type="match status" value="1"/>
</dbReference>
<dbReference type="PANTHER" id="PTHR43404:SF1">
    <property type="entry name" value="MNN4P"/>
    <property type="match status" value="1"/>
</dbReference>
<keyword evidence="3" id="KW-1185">Reference proteome</keyword>
<sequence>MRVILFGASKAGENYISNHPNIKVVAFADNDSAKLGTMFLGRPVIAPTEIATHHVDSIVITSQWVDQIFEQLTQQLGIDESTIIVPTKQSVKAALPFENPATLDFAESVVQTLNQYVASKGIAMCLDSGTLLGAVRDKGLIPWDDDIDFAIDKENYEKLQASLPELHTLLSNKFNVNWRIVIITVNGVDSCINLEFTNSPNSHFIPFDVSIQRRKSINGLSELLSSGGLFFAPAKHFDSYDPISFLGETFLAPRDAEEFLTFMYGHWQTPKKTTQISEYANRRASMSTPKTGISVQKRTLSQ</sequence>
<dbReference type="Pfam" id="PF04991">
    <property type="entry name" value="LicD"/>
    <property type="match status" value="1"/>
</dbReference>
<dbReference type="Gene3D" id="3.40.50.720">
    <property type="entry name" value="NAD(P)-binding Rossmann-like Domain"/>
    <property type="match status" value="1"/>
</dbReference>
<dbReference type="RefSeq" id="WP_163083466.1">
    <property type="nucleotide sequence ID" value="NZ_JAAAWN010000001.1"/>
</dbReference>
<dbReference type="InterPro" id="IPR007074">
    <property type="entry name" value="LicD/FKTN/FKRP_NTP_transf"/>
</dbReference>
<evidence type="ECO:0000259" key="1">
    <source>
        <dbReference type="Pfam" id="PF04991"/>
    </source>
</evidence>
<dbReference type="GO" id="GO:0009100">
    <property type="term" value="P:glycoprotein metabolic process"/>
    <property type="evidence" value="ECO:0007669"/>
    <property type="project" value="UniProtKB-ARBA"/>
</dbReference>
<dbReference type="AlphaFoldDB" id="A0A7X5RJT0"/>
<accession>A0A7X5RJT0</accession>
<name>A0A7X5RJT0_9ALTE</name>
<organism evidence="2 3">
    <name type="scientific">Alteromonas profundi</name>
    <dbReference type="NCBI Taxonomy" id="2696062"/>
    <lineage>
        <taxon>Bacteria</taxon>
        <taxon>Pseudomonadati</taxon>
        <taxon>Pseudomonadota</taxon>
        <taxon>Gammaproteobacteria</taxon>
        <taxon>Alteromonadales</taxon>
        <taxon>Alteromonadaceae</taxon>
        <taxon>Alteromonas/Salinimonas group</taxon>
        <taxon>Alteromonas</taxon>
    </lineage>
</organism>
<gene>
    <name evidence="2" type="ORF">GTH32_01545</name>
</gene>
<dbReference type="InterPro" id="IPR052942">
    <property type="entry name" value="LPS_cholinephosphotransferase"/>
</dbReference>
<reference evidence="2 3" key="1">
    <citation type="submission" date="2020-01" db="EMBL/GenBank/DDBJ databases">
        <authorList>
            <person name="Chen J."/>
            <person name="Zhu S."/>
            <person name="Yang J."/>
        </authorList>
    </citation>
    <scope>NUCLEOTIDE SEQUENCE [LARGE SCALE GENOMIC DNA]</scope>
    <source>
        <strain evidence="2 3">345S023</strain>
    </source>
</reference>
<evidence type="ECO:0000313" key="3">
    <source>
        <dbReference type="Proteomes" id="UP000470213"/>
    </source>
</evidence>
<feature type="domain" description="LicD/FKTN/FKRP nucleotidyltransferase" evidence="1">
    <location>
        <begin position="119"/>
        <end position="167"/>
    </location>
</feature>